<proteinExistence type="predicted"/>
<protein>
    <submittedName>
        <fullName evidence="2">Amidase domain-containing protein</fullName>
    </submittedName>
</protein>
<name>A0AC34RFN3_9BILA</name>
<reference evidence="2" key="1">
    <citation type="submission" date="2022-11" db="UniProtKB">
        <authorList>
            <consortium name="WormBaseParasite"/>
        </authorList>
    </citation>
    <scope>IDENTIFICATION</scope>
</reference>
<dbReference type="Proteomes" id="UP000887576">
    <property type="component" value="Unplaced"/>
</dbReference>
<sequence length="110" mass="12203">MIAPAFPTTAIPHEYPAKLGLIAVETALYNVLDYPAGIVPVTKVIKDDIENLNNETIFSTGWNLTKLDMKKASQDTENLPVGVQIITQPFEEEKCLAIMKQVQEIVGKIY</sequence>
<organism evidence="1 2">
    <name type="scientific">Panagrolaimus sp. JU765</name>
    <dbReference type="NCBI Taxonomy" id="591449"/>
    <lineage>
        <taxon>Eukaryota</taxon>
        <taxon>Metazoa</taxon>
        <taxon>Ecdysozoa</taxon>
        <taxon>Nematoda</taxon>
        <taxon>Chromadorea</taxon>
        <taxon>Rhabditida</taxon>
        <taxon>Tylenchina</taxon>
        <taxon>Panagrolaimomorpha</taxon>
        <taxon>Panagrolaimoidea</taxon>
        <taxon>Panagrolaimidae</taxon>
        <taxon>Panagrolaimus</taxon>
    </lineage>
</organism>
<dbReference type="WBParaSite" id="JU765_v2.g6482.t1">
    <property type="protein sequence ID" value="JU765_v2.g6482.t1"/>
    <property type="gene ID" value="JU765_v2.g6482"/>
</dbReference>
<evidence type="ECO:0000313" key="2">
    <source>
        <dbReference type="WBParaSite" id="JU765_v2.g6482.t1"/>
    </source>
</evidence>
<accession>A0AC34RFN3</accession>
<evidence type="ECO:0000313" key="1">
    <source>
        <dbReference type="Proteomes" id="UP000887576"/>
    </source>
</evidence>